<dbReference type="Gene3D" id="3.90.1580.10">
    <property type="entry name" value="paralog of FGE (formylglycine-generating enzyme)"/>
    <property type="match status" value="1"/>
</dbReference>
<feature type="domain" description="Sulfatase-modifying factor enzyme-like" evidence="1">
    <location>
        <begin position="40"/>
        <end position="308"/>
    </location>
</feature>
<dbReference type="PANTHER" id="PTHR23150:SF26">
    <property type="entry name" value="GENERIC METHYLTRANSFERASE"/>
    <property type="match status" value="1"/>
</dbReference>
<dbReference type="SUPFAM" id="SSF56436">
    <property type="entry name" value="C-type lectin-like"/>
    <property type="match status" value="1"/>
</dbReference>
<gene>
    <name evidence="2" type="ORF">YBY_10700</name>
</gene>
<name>A0A455WBJ9_MARNT</name>
<dbReference type="Pfam" id="PF03781">
    <property type="entry name" value="FGE-sulfatase"/>
    <property type="match status" value="1"/>
</dbReference>
<dbReference type="EMBL" id="AP019537">
    <property type="protein sequence ID" value="BBJ03222.1"/>
    <property type="molecule type" value="Genomic_DNA"/>
</dbReference>
<accession>A0A455WBJ9</accession>
<dbReference type="InterPro" id="IPR051043">
    <property type="entry name" value="Sulfatase_Mod_Factor_Kinase"/>
</dbReference>
<organism evidence="2">
    <name type="scientific">Marinobacter nauticus</name>
    <name type="common">Marinobacter hydrocarbonoclasticus</name>
    <name type="synonym">Marinobacter aquaeolei</name>
    <dbReference type="NCBI Taxonomy" id="2743"/>
    <lineage>
        <taxon>Bacteria</taxon>
        <taxon>Pseudomonadati</taxon>
        <taxon>Pseudomonadota</taxon>
        <taxon>Gammaproteobacteria</taxon>
        <taxon>Pseudomonadales</taxon>
        <taxon>Marinobacteraceae</taxon>
        <taxon>Marinobacter</taxon>
    </lineage>
</organism>
<proteinExistence type="predicted"/>
<reference evidence="2" key="1">
    <citation type="submission" date="2019-03" db="EMBL/GenBank/DDBJ databases">
        <title>Whole genome analysis of nitrate-reducing bacteria Marinobacter hydrocarbonoclasticus YB03.</title>
        <authorList>
            <person name="Azam A.H."/>
            <person name="Yuk S.R."/>
            <person name="Kamarisima K."/>
            <person name="Miyanaga K."/>
            <person name="Tanji Y."/>
        </authorList>
    </citation>
    <scope>NUCLEOTIDE SEQUENCE</scope>
    <source>
        <strain evidence="2">YB03</strain>
    </source>
</reference>
<dbReference type="AlphaFoldDB" id="A0A455WBJ9"/>
<dbReference type="InterPro" id="IPR016187">
    <property type="entry name" value="CTDL_fold"/>
</dbReference>
<dbReference type="GO" id="GO:0120147">
    <property type="term" value="F:formylglycine-generating oxidase activity"/>
    <property type="evidence" value="ECO:0007669"/>
    <property type="project" value="TreeGrafter"/>
</dbReference>
<evidence type="ECO:0000313" key="2">
    <source>
        <dbReference type="EMBL" id="BBJ03222.1"/>
    </source>
</evidence>
<dbReference type="PROSITE" id="PS51257">
    <property type="entry name" value="PROKAR_LIPOPROTEIN"/>
    <property type="match status" value="1"/>
</dbReference>
<protein>
    <recommendedName>
        <fullName evidence="1">Sulfatase-modifying factor enzyme-like domain-containing protein</fullName>
    </recommendedName>
</protein>
<dbReference type="PANTHER" id="PTHR23150">
    <property type="entry name" value="SULFATASE MODIFYING FACTOR 1, 2"/>
    <property type="match status" value="1"/>
</dbReference>
<sequence>MRSTIAGSAISLFAFLAGCSSPKAPSEIEIEAVLQRAKSNLVFVEGGEFWLGDVGNESGVLFNPISDDNKPPKLVEIESFSILKTEVTWGEFVTFLQDVGRADNYTVEKGFKRAVRLPIVSNDDPASPNYKDKPARSPNFQEADGYCLWLAEKTGLPYSLPSEAQWEYAARNRGQPIAYATDTGEVELDKYLQRPSQYIDPMQPVSGNALIHSSSDVERRPVGSYPPNPLGLHDMTGSVAEWTKDWFYPGFDHLPTKNPVAKQQSNEHAGKRVVRDLAGFGDHVGGNATVYGRTGRSMNSYYQGFRCVVNQPEPIE</sequence>
<dbReference type="InterPro" id="IPR005532">
    <property type="entry name" value="SUMF_dom"/>
</dbReference>
<dbReference type="InterPro" id="IPR042095">
    <property type="entry name" value="SUMF_sf"/>
</dbReference>
<evidence type="ECO:0000259" key="1">
    <source>
        <dbReference type="Pfam" id="PF03781"/>
    </source>
</evidence>